<dbReference type="EMBL" id="AZCX01000010">
    <property type="protein sequence ID" value="KRK47270.1"/>
    <property type="molecule type" value="Genomic_DNA"/>
</dbReference>
<dbReference type="OrthoDB" id="1956004at2"/>
<dbReference type="Proteomes" id="UP000050911">
    <property type="component" value="Unassembled WGS sequence"/>
</dbReference>
<proteinExistence type="predicted"/>
<dbReference type="RefSeq" id="WP_056942955.1">
    <property type="nucleotide sequence ID" value="NZ_AZCX01000010.1"/>
</dbReference>
<comment type="caution">
    <text evidence="2">The sequence shown here is derived from an EMBL/GenBank/DDBJ whole genome shotgun (WGS) entry which is preliminary data.</text>
</comment>
<evidence type="ECO:0000313" key="2">
    <source>
        <dbReference type="EMBL" id="KRK47270.1"/>
    </source>
</evidence>
<gene>
    <name evidence="2" type="ORF">FC96_GL000540</name>
</gene>
<sequence length="714" mass="76702">MKKTVLASNLLLLSTLLGLLLPTSKISTLVSFFKDTEVSADSTSDTQQADIDAATARVNDLASNITTEINNSDASEPVKQIAINNLAKLQKQLDSAVNTYKQGGTQSTFQSVVDTLILFINDVATPNDWQSAINLQTKIFAERTNEINEITETDPDNAAAKTNKDAMGTGKLKPIETLAKTKSKKSSITSICNTIIGIPLLSKSLQGTNSTSTPSTQDLKFANFILDSMAESREDAINALVTPTEDQKNEAVNALKTAYSDDKNQLNAPSVTLSDLQQMLPNFYKQFSNIVPTTDGNAASDSSKTNAIAALKAAYDTTKQTLDAVSGFDDAVKTALANAKTLLNQYTSQINAATSLSDVNTILNTGKNKIKSASYLYPTNDDVTATVKMIDDAAAAQIASINADTGASDSAKTTAITTVKNITSHYSQNAQAKNITLQVLKTIQTASVSSLKAITPIHDLTTKTVTASQLNTATNAIITAGNAKKTVIQNDPALLATDKEAAYTAIDGLVTTYTNQLKQATTTTALSQVQSAGVTAITNFQATQSVTTTSPVTQLITTKTTIIKPTNQKLVYAISSLKLYQSNQLKGKVIASYVKHRRTNRPVFKVLRTVKNDAGKKAYYVQNQVSGKKGYITTNAKSVAYTYYQTTPKQIRVISNGGLNLYKKSTLSGKQHHYQKGQSLKVHKLIKSGTMTRFQLMNGSYVTANKKLVISTAY</sequence>
<name>A0A0R1HL89_9LACO</name>
<reference evidence="2 3" key="1">
    <citation type="journal article" date="2015" name="Genome Announc.">
        <title>Expanding the biotechnology potential of lactobacilli through comparative genomics of 213 strains and associated genera.</title>
        <authorList>
            <person name="Sun Z."/>
            <person name="Harris H.M."/>
            <person name="McCann A."/>
            <person name="Guo C."/>
            <person name="Argimon S."/>
            <person name="Zhang W."/>
            <person name="Yang X."/>
            <person name="Jeffery I.B."/>
            <person name="Cooney J.C."/>
            <person name="Kagawa T.F."/>
            <person name="Liu W."/>
            <person name="Song Y."/>
            <person name="Salvetti E."/>
            <person name="Wrobel A."/>
            <person name="Rasinkangas P."/>
            <person name="Parkhill J."/>
            <person name="Rea M.C."/>
            <person name="O'Sullivan O."/>
            <person name="Ritari J."/>
            <person name="Douillard F.P."/>
            <person name="Paul Ross R."/>
            <person name="Yang R."/>
            <person name="Briner A.E."/>
            <person name="Felis G.E."/>
            <person name="de Vos W.M."/>
            <person name="Barrangou R."/>
            <person name="Klaenhammer T.R."/>
            <person name="Caufield P.W."/>
            <person name="Cui Y."/>
            <person name="Zhang H."/>
            <person name="O'Toole P.W."/>
        </authorList>
    </citation>
    <scope>NUCLEOTIDE SEQUENCE [LARGE SCALE GENOMIC DNA]</scope>
    <source>
        <strain evidence="2 3">JCM 15530</strain>
    </source>
</reference>
<accession>A0A0R1HL89</accession>
<dbReference type="AlphaFoldDB" id="A0A0R1HL89"/>
<protein>
    <recommendedName>
        <fullName evidence="1">DUF5776 domain-containing protein</fullName>
    </recommendedName>
</protein>
<dbReference type="STRING" id="1302272.FC96_GL000540"/>
<evidence type="ECO:0000313" key="3">
    <source>
        <dbReference type="Proteomes" id="UP000050911"/>
    </source>
</evidence>
<dbReference type="PATRIC" id="fig|1302272.5.peg.538"/>
<dbReference type="InterPro" id="IPR044081">
    <property type="entry name" value="DUF5776"/>
</dbReference>
<organism evidence="2 3">
    <name type="scientific">Secundilactobacillus kimchicus JCM 15530</name>
    <dbReference type="NCBI Taxonomy" id="1302272"/>
    <lineage>
        <taxon>Bacteria</taxon>
        <taxon>Bacillati</taxon>
        <taxon>Bacillota</taxon>
        <taxon>Bacilli</taxon>
        <taxon>Lactobacillales</taxon>
        <taxon>Lactobacillaceae</taxon>
        <taxon>Secundilactobacillus</taxon>
    </lineage>
</organism>
<dbReference type="Pfam" id="PF19087">
    <property type="entry name" value="DUF5776"/>
    <property type="match status" value="1"/>
</dbReference>
<evidence type="ECO:0000259" key="1">
    <source>
        <dbReference type="Pfam" id="PF19087"/>
    </source>
</evidence>
<keyword evidence="3" id="KW-1185">Reference proteome</keyword>
<feature type="domain" description="DUF5776" evidence="1">
    <location>
        <begin position="643"/>
        <end position="709"/>
    </location>
</feature>